<evidence type="ECO:0000313" key="4">
    <source>
        <dbReference type="EMBL" id="COW21526.1"/>
    </source>
</evidence>
<dbReference type="Proteomes" id="UP000048289">
    <property type="component" value="Unassembled WGS sequence"/>
</dbReference>
<reference evidence="5 6" key="1">
    <citation type="submission" date="2015-03" db="EMBL/GenBank/DDBJ databases">
        <authorList>
            <consortium name="Pathogen Informatics"/>
        </authorList>
    </citation>
    <scope>NUCLEOTIDE SEQUENCE [LARGE SCALE GENOMIC DNA]</scope>
    <source>
        <strain evidence="3 7">Bir 185</strain>
        <strain evidence="2 6">G09901357</strain>
        <strain evidence="4 5">M09401471</strain>
    </source>
</reference>
<feature type="region of interest" description="Disordered" evidence="1">
    <location>
        <begin position="80"/>
        <end position="101"/>
    </location>
</feature>
<evidence type="ECO:0000313" key="5">
    <source>
        <dbReference type="Proteomes" id="UP000044938"/>
    </source>
</evidence>
<organism evidence="4 5">
    <name type="scientific">Mycobacterium tuberculosis</name>
    <dbReference type="NCBI Taxonomy" id="1773"/>
    <lineage>
        <taxon>Bacteria</taxon>
        <taxon>Bacillati</taxon>
        <taxon>Actinomycetota</taxon>
        <taxon>Actinomycetes</taxon>
        <taxon>Mycobacteriales</taxon>
        <taxon>Mycobacteriaceae</taxon>
        <taxon>Mycobacterium</taxon>
        <taxon>Mycobacterium tuberculosis complex</taxon>
    </lineage>
</organism>
<feature type="compositionally biased region" description="Low complexity" evidence="1">
    <location>
        <begin position="80"/>
        <end position="95"/>
    </location>
</feature>
<protein>
    <submittedName>
        <fullName evidence="4">Uncharacterized protein</fullName>
    </submittedName>
</protein>
<dbReference type="Proteomes" id="UP000050164">
    <property type="component" value="Unassembled WGS sequence"/>
</dbReference>
<dbReference type="EMBL" id="CFOE01000082">
    <property type="protein sequence ID" value="CFE38300.1"/>
    <property type="molecule type" value="Genomic_DNA"/>
</dbReference>
<dbReference type="AlphaFoldDB" id="A0A655IW15"/>
<evidence type="ECO:0000313" key="3">
    <source>
        <dbReference type="EMBL" id="CKS74195.1"/>
    </source>
</evidence>
<accession>A0A655IW15</accession>
<proteinExistence type="predicted"/>
<evidence type="ECO:0000313" key="2">
    <source>
        <dbReference type="EMBL" id="CFE38300.1"/>
    </source>
</evidence>
<gene>
    <name evidence="2" type="ORF">ERS007681_00960</name>
    <name evidence="4" type="ORF">ERS007720_02033</name>
    <name evidence="3" type="ORF">ERS027659_03507</name>
</gene>
<evidence type="ECO:0000313" key="6">
    <source>
        <dbReference type="Proteomes" id="UP000048289"/>
    </source>
</evidence>
<evidence type="ECO:0000313" key="7">
    <source>
        <dbReference type="Proteomes" id="UP000050164"/>
    </source>
</evidence>
<feature type="compositionally biased region" description="Low complexity" evidence="1">
    <location>
        <begin position="137"/>
        <end position="159"/>
    </location>
</feature>
<feature type="region of interest" description="Disordered" evidence="1">
    <location>
        <begin position="128"/>
        <end position="178"/>
    </location>
</feature>
<dbReference type="EMBL" id="CSAJ01000237">
    <property type="protein sequence ID" value="COW21526.1"/>
    <property type="molecule type" value="Genomic_DNA"/>
</dbReference>
<dbReference type="Proteomes" id="UP000044938">
    <property type="component" value="Unassembled WGS sequence"/>
</dbReference>
<sequence length="178" mass="17792">MRISANRPRKVDASRLVTSACSGASGSPFGGGTCFSSTSNNGSRLVPSGTWPSGGAVVLATPARPDAYSVGRPSACSAAAAASSSRSDATSSNRSWLASTTSAMRASGRSVLLTTRITGKWAASALRRTNRVCGNGPSEASTSSSTPSTMDSPRSTSPPKSACPGVSMTLITVTVPSG</sequence>
<evidence type="ECO:0000256" key="1">
    <source>
        <dbReference type="SAM" id="MobiDB-lite"/>
    </source>
</evidence>
<name>A0A655IW15_MYCTX</name>
<feature type="compositionally biased region" description="Polar residues" evidence="1">
    <location>
        <begin position="169"/>
        <end position="178"/>
    </location>
</feature>
<dbReference type="EMBL" id="CNFT01001026">
    <property type="protein sequence ID" value="CKS74195.1"/>
    <property type="molecule type" value="Genomic_DNA"/>
</dbReference>